<gene>
    <name evidence="1" type="ORF">Lwal_0183</name>
</gene>
<keyword evidence="2" id="KW-1185">Reference proteome</keyword>
<reference evidence="1 2" key="1">
    <citation type="submission" date="2015-11" db="EMBL/GenBank/DDBJ databases">
        <title>Genomic analysis of 38 Legionella species identifies large and diverse effector repertoires.</title>
        <authorList>
            <person name="Burstein D."/>
            <person name="Amaro F."/>
            <person name="Zusman T."/>
            <person name="Lifshitz Z."/>
            <person name="Cohen O."/>
            <person name="Gilbert J.A."/>
            <person name="Pupko T."/>
            <person name="Shuman H.A."/>
            <person name="Segal G."/>
        </authorList>
    </citation>
    <scope>NUCLEOTIDE SEQUENCE [LARGE SCALE GENOMIC DNA]</scope>
    <source>
        <strain evidence="1 2">ATCC 51914</strain>
    </source>
</reference>
<evidence type="ECO:0000313" key="2">
    <source>
        <dbReference type="Proteomes" id="UP000054729"/>
    </source>
</evidence>
<organism evidence="1 2">
    <name type="scientific">Legionella waltersii</name>
    <dbReference type="NCBI Taxonomy" id="66969"/>
    <lineage>
        <taxon>Bacteria</taxon>
        <taxon>Pseudomonadati</taxon>
        <taxon>Pseudomonadota</taxon>
        <taxon>Gammaproteobacteria</taxon>
        <taxon>Legionellales</taxon>
        <taxon>Legionellaceae</taxon>
        <taxon>Legionella</taxon>
    </lineage>
</organism>
<sequence length="222" mass="24858">MTLILRKKKIKFLAKDQSIAFIKDAVNVSMDEVVYLKGKNKTVITDGLATCAAVAFYGMNSDCSSAFTHMSNEASEKDDQRKEKILNDMLAFVLKNNSRLDVRLVISPSSIQDEHLISFISKWVVQKKLACRILDKGGDSAVFDIDKNGCVLMLSTSLNLKQNAFDKRWEGHGVVIDQTEGNIPIEMQKKRQTFFKEELLSKPLTTSRAHPFISNQLVVVGA</sequence>
<accession>A0A0W1ANR3</accession>
<evidence type="ECO:0000313" key="1">
    <source>
        <dbReference type="EMBL" id="KTD82964.1"/>
    </source>
</evidence>
<dbReference type="PATRIC" id="fig|66969.6.peg.205"/>
<name>A0A0W1ANR3_9GAMM</name>
<dbReference type="OrthoDB" id="5649196at2"/>
<dbReference type="AlphaFoldDB" id="A0A0W1ANR3"/>
<protein>
    <submittedName>
        <fullName evidence="1">Uncharacterized protein</fullName>
    </submittedName>
</protein>
<dbReference type="Proteomes" id="UP000054729">
    <property type="component" value="Unassembled WGS sequence"/>
</dbReference>
<comment type="caution">
    <text evidence="1">The sequence shown here is derived from an EMBL/GenBank/DDBJ whole genome shotgun (WGS) entry which is preliminary data.</text>
</comment>
<dbReference type="EMBL" id="LNZB01000005">
    <property type="protein sequence ID" value="KTD82964.1"/>
    <property type="molecule type" value="Genomic_DNA"/>
</dbReference>
<proteinExistence type="predicted"/>
<dbReference type="RefSeq" id="WP_058479057.1">
    <property type="nucleotide sequence ID" value="NZ_CAAAIQ010000030.1"/>
</dbReference>